<name>A0ABZ1CH64_9BACT</name>
<evidence type="ECO:0000313" key="2">
    <source>
        <dbReference type="EMBL" id="WRQ89610.1"/>
    </source>
</evidence>
<evidence type="ECO:0000313" key="3">
    <source>
        <dbReference type="Proteomes" id="UP000738431"/>
    </source>
</evidence>
<evidence type="ECO:0000256" key="1">
    <source>
        <dbReference type="SAM" id="SignalP"/>
    </source>
</evidence>
<reference evidence="2 3" key="1">
    <citation type="submission" date="2021-08" db="EMBL/GenBank/DDBJ databases">
        <authorList>
            <person name="Zhang D."/>
            <person name="Zhang A."/>
            <person name="Wang L."/>
        </authorList>
    </citation>
    <scope>NUCLEOTIDE SEQUENCE [LARGE SCALE GENOMIC DNA]</scope>
    <source>
        <strain evidence="2 3">WL0086</strain>
    </source>
</reference>
<dbReference type="Proteomes" id="UP000738431">
    <property type="component" value="Chromosome"/>
</dbReference>
<sequence>MLALLSLGLASVAFAAHHESDESHAAAKTDDAYPLNTCVVSGEELGSMGDPIVYMHKVDGQPDREVRFCCRMCVGRFKSDPAKYLAKLDDAAHAGHDAAMTEGEACCEDGSCASCQAGHEKHDS</sequence>
<protein>
    <submittedName>
        <fullName evidence="2">Uncharacterized protein</fullName>
    </submittedName>
</protein>
<dbReference type="EMBL" id="CP139781">
    <property type="protein sequence ID" value="WRQ89610.1"/>
    <property type="molecule type" value="Genomic_DNA"/>
</dbReference>
<gene>
    <name evidence="2" type="ORF">K1X11_009330</name>
</gene>
<accession>A0ABZ1CH64</accession>
<reference evidence="2 3" key="2">
    <citation type="submission" date="2023-12" db="EMBL/GenBank/DDBJ databases">
        <title>Description of an unclassified Opitutus bacterium of Verrucomicrobiota.</title>
        <authorList>
            <person name="Zhang D.-F."/>
        </authorList>
    </citation>
    <scope>NUCLEOTIDE SEQUENCE [LARGE SCALE GENOMIC DNA]</scope>
    <source>
        <strain evidence="2 3">WL0086</strain>
    </source>
</reference>
<proteinExistence type="predicted"/>
<feature type="signal peptide" evidence="1">
    <location>
        <begin position="1"/>
        <end position="15"/>
    </location>
</feature>
<keyword evidence="3" id="KW-1185">Reference proteome</keyword>
<keyword evidence="1" id="KW-0732">Signal</keyword>
<feature type="chain" id="PRO_5045269878" evidence="1">
    <location>
        <begin position="16"/>
        <end position="124"/>
    </location>
</feature>
<dbReference type="RefSeq" id="WP_221029704.1">
    <property type="nucleotide sequence ID" value="NZ_CP139781.1"/>
</dbReference>
<organism evidence="2 3">
    <name type="scientific">Actomonas aquatica</name>
    <dbReference type="NCBI Taxonomy" id="2866162"/>
    <lineage>
        <taxon>Bacteria</taxon>
        <taxon>Pseudomonadati</taxon>
        <taxon>Verrucomicrobiota</taxon>
        <taxon>Opitutia</taxon>
        <taxon>Opitutales</taxon>
        <taxon>Opitutaceae</taxon>
        <taxon>Actomonas</taxon>
    </lineage>
</organism>